<dbReference type="EMBL" id="VICC01000001">
    <property type="protein sequence ID" value="TQD63182.1"/>
    <property type="molecule type" value="Genomic_DNA"/>
</dbReference>
<dbReference type="Proteomes" id="UP000317942">
    <property type="component" value="Unassembled WGS sequence"/>
</dbReference>
<dbReference type="GeneID" id="64213824"/>
<evidence type="ECO:0000313" key="2">
    <source>
        <dbReference type="Proteomes" id="UP000317942"/>
    </source>
</evidence>
<comment type="caution">
    <text evidence="1">The sequence shown here is derived from an EMBL/GenBank/DDBJ whole genome shotgun (WGS) entry which is preliminary data.</text>
</comment>
<gene>
    <name evidence="1" type="ORF">FK267_00875</name>
</gene>
<accession>A0A508BY35</accession>
<evidence type="ECO:0000313" key="1">
    <source>
        <dbReference type="EMBL" id="TQD63182.1"/>
    </source>
</evidence>
<sequence>MRFSAVGLRHLGIRVARMAWSSRLFKTALVFVVITVFLTLAQAWAQQRPVMASSLTQPEAPAYSTWQASAEANETTSCDTSTDTSPAPGTQWSEAWRFDSGTDPSATLSSPVIHRCGNYLVVESREEKDALRGYLLDKAGPKKLWELTNKSINLWGSPWWGGHLVLNHEILDPATGRTETAPWSSDNWPYIISPHLIITCDSYWNTNRCSAWDWSGGRPTRRWERRYDTQTNPQPSGIAGDDATGSILVSTASADNSQAARTGLMNLADGSVRNDWAGEELGRESTYIPAQDGWIHIPRDSETAEAYSLQGEPRGTFPLSGSNAALLLSESGTPTVEQFQRAYESGDLSWAAYTVECTSTSACTFNGTPVTLPLEKALDRTPGRGTLQLGWHLTDDRHILAAPFAFGRQWSQSTNDETSLVIDTRTSQVIAPPGRLAHIQANLTDSHLMIGIHGTEIVGYMPTA</sequence>
<proteinExistence type="predicted"/>
<dbReference type="AlphaFoldDB" id="A0A508BY35"/>
<name>A0A508BY35_9ACTO</name>
<organism evidence="1 2">
    <name type="scientific">Actinomyces oris</name>
    <dbReference type="NCBI Taxonomy" id="544580"/>
    <lineage>
        <taxon>Bacteria</taxon>
        <taxon>Bacillati</taxon>
        <taxon>Actinomycetota</taxon>
        <taxon>Actinomycetes</taxon>
        <taxon>Actinomycetales</taxon>
        <taxon>Actinomycetaceae</taxon>
        <taxon>Actinomyces</taxon>
    </lineage>
</organism>
<dbReference type="RefSeq" id="WP_141405850.1">
    <property type="nucleotide sequence ID" value="NZ_CP066060.1"/>
</dbReference>
<reference evidence="1 2" key="1">
    <citation type="submission" date="2019-06" db="EMBL/GenBank/DDBJ databases">
        <title>Draft genome sequence of Actinomyces oris CCUG 34288T.</title>
        <authorList>
            <person name="Salva-Serra F."/>
            <person name="Cardew S."/>
            <person name="Moore E."/>
        </authorList>
    </citation>
    <scope>NUCLEOTIDE SEQUENCE [LARGE SCALE GENOMIC DNA]</scope>
    <source>
        <strain evidence="1 2">CCUG 34288</strain>
    </source>
</reference>
<protein>
    <submittedName>
        <fullName evidence="1">Serine/arginine repetitive matrix protein 1</fullName>
    </submittedName>
</protein>